<dbReference type="AlphaFoldDB" id="A0A9W6ZEQ1"/>
<dbReference type="Pfam" id="PF09493">
    <property type="entry name" value="DUF2389"/>
    <property type="match status" value="1"/>
</dbReference>
<name>A0A9W6ZEQ1_9STRA</name>
<gene>
    <name evidence="1" type="ORF">TrRE_jg8459</name>
</gene>
<dbReference type="SUPFAM" id="SSF57938">
    <property type="entry name" value="DnaJ/Hsp40 cysteine-rich domain"/>
    <property type="match status" value="1"/>
</dbReference>
<evidence type="ECO:0000313" key="1">
    <source>
        <dbReference type="EMBL" id="GMH49164.1"/>
    </source>
</evidence>
<reference evidence="1" key="1">
    <citation type="submission" date="2022-07" db="EMBL/GenBank/DDBJ databases">
        <title>Genome analysis of Parmales, a sister group of diatoms, reveals the evolutionary specialization of diatoms from phago-mixotrophs to photoautotrophs.</title>
        <authorList>
            <person name="Ban H."/>
            <person name="Sato S."/>
            <person name="Yoshikawa S."/>
            <person name="Kazumasa Y."/>
            <person name="Nakamura Y."/>
            <person name="Ichinomiya M."/>
            <person name="Saitoh K."/>
            <person name="Sato N."/>
            <person name="Blanc-Mathieu R."/>
            <person name="Endo H."/>
            <person name="Kuwata A."/>
            <person name="Ogata H."/>
        </authorList>
    </citation>
    <scope>NUCLEOTIDE SEQUENCE</scope>
</reference>
<proteinExistence type="predicted"/>
<dbReference type="InterPro" id="IPR036410">
    <property type="entry name" value="HSP_DnaJ_Cys-rich_dom_sf"/>
</dbReference>
<comment type="caution">
    <text evidence="1">The sequence shown here is derived from an EMBL/GenBank/DDBJ whole genome shotgun (WGS) entry which is preliminary data.</text>
</comment>
<keyword evidence="2" id="KW-1185">Reference proteome</keyword>
<sequence>MRNTPYGPIVPPVRRLVCNTCKGTGLVQCDLCLGTGVIVNGGPRRNQIQRSRLLGLRMTSVNILNGHRHYVVSEVLSKSEVVVRNSCGEREDVVTTLEELKRKEVWRLGWVTLEEIREAERGPLRGKVKECHKCKASKKLECRTCYGMGEV</sequence>
<accession>A0A9W6ZEQ1</accession>
<evidence type="ECO:0000313" key="2">
    <source>
        <dbReference type="Proteomes" id="UP001165082"/>
    </source>
</evidence>
<organism evidence="1 2">
    <name type="scientific">Triparma retinervis</name>
    <dbReference type="NCBI Taxonomy" id="2557542"/>
    <lineage>
        <taxon>Eukaryota</taxon>
        <taxon>Sar</taxon>
        <taxon>Stramenopiles</taxon>
        <taxon>Ochrophyta</taxon>
        <taxon>Bolidophyceae</taxon>
        <taxon>Parmales</taxon>
        <taxon>Triparmaceae</taxon>
        <taxon>Triparma</taxon>
    </lineage>
</organism>
<dbReference type="EMBL" id="BRXZ01000624">
    <property type="protein sequence ID" value="GMH49164.1"/>
    <property type="molecule type" value="Genomic_DNA"/>
</dbReference>
<dbReference type="OrthoDB" id="194179at2759"/>
<dbReference type="Proteomes" id="UP001165082">
    <property type="component" value="Unassembled WGS sequence"/>
</dbReference>
<protein>
    <submittedName>
        <fullName evidence="1">Uncharacterized protein</fullName>
    </submittedName>
</protein>
<dbReference type="InterPro" id="IPR012663">
    <property type="entry name" value="CHP02450_Tryp"/>
</dbReference>